<dbReference type="InterPro" id="IPR005495">
    <property type="entry name" value="LptG/LptF_permease"/>
</dbReference>
<dbReference type="Pfam" id="PF03739">
    <property type="entry name" value="LptF_LptG"/>
    <property type="match status" value="1"/>
</dbReference>
<gene>
    <name evidence="8" type="ORF">C801_03157</name>
</gene>
<evidence type="ECO:0008006" key="10">
    <source>
        <dbReference type="Google" id="ProtNLM"/>
    </source>
</evidence>
<keyword evidence="4 7" id="KW-1133">Transmembrane helix</keyword>
<keyword evidence="6" id="KW-0175">Coiled coil</keyword>
<dbReference type="PANTHER" id="PTHR33529:SF6">
    <property type="entry name" value="YJGP_YJGQ FAMILY PERMEASE"/>
    <property type="match status" value="1"/>
</dbReference>
<feature type="transmembrane region" description="Helical" evidence="7">
    <location>
        <begin position="473"/>
        <end position="495"/>
    </location>
</feature>
<keyword evidence="2" id="KW-1003">Cell membrane</keyword>
<feature type="transmembrane region" description="Helical" evidence="7">
    <location>
        <begin position="51"/>
        <end position="77"/>
    </location>
</feature>
<name>R9HQK5_BACUN</name>
<evidence type="ECO:0000256" key="4">
    <source>
        <dbReference type="ARBA" id="ARBA00022989"/>
    </source>
</evidence>
<organism evidence="8 9">
    <name type="scientific">Bacteroides uniformis dnLKV2</name>
    <dbReference type="NCBI Taxonomy" id="1235787"/>
    <lineage>
        <taxon>Bacteria</taxon>
        <taxon>Pseudomonadati</taxon>
        <taxon>Bacteroidota</taxon>
        <taxon>Bacteroidia</taxon>
        <taxon>Bacteroidales</taxon>
        <taxon>Bacteroidaceae</taxon>
        <taxon>Bacteroides</taxon>
    </lineage>
</organism>
<comment type="subcellular location">
    <subcellularLocation>
        <location evidence="1">Cell membrane</location>
        <topology evidence="1">Multi-pass membrane protein</topology>
    </subcellularLocation>
</comment>
<proteinExistence type="predicted"/>
<dbReference type="PANTHER" id="PTHR33529">
    <property type="entry name" value="SLR0882 PROTEIN-RELATED"/>
    <property type="match status" value="1"/>
</dbReference>
<protein>
    <recommendedName>
        <fullName evidence="10">Lipopolysaccharide export system permease</fullName>
    </recommendedName>
</protein>
<evidence type="ECO:0000256" key="1">
    <source>
        <dbReference type="ARBA" id="ARBA00004651"/>
    </source>
</evidence>
<dbReference type="PATRIC" id="fig|1235787.3.peg.3208"/>
<evidence type="ECO:0000256" key="7">
    <source>
        <dbReference type="SAM" id="Phobius"/>
    </source>
</evidence>
<keyword evidence="5 7" id="KW-0472">Membrane</keyword>
<evidence type="ECO:0000313" key="9">
    <source>
        <dbReference type="Proteomes" id="UP000014212"/>
    </source>
</evidence>
<keyword evidence="3 7" id="KW-0812">Transmembrane</keyword>
<dbReference type="GO" id="GO:0015920">
    <property type="term" value="P:lipopolysaccharide transport"/>
    <property type="evidence" value="ECO:0007669"/>
    <property type="project" value="TreeGrafter"/>
</dbReference>
<dbReference type="Proteomes" id="UP000014212">
    <property type="component" value="Unassembled WGS sequence"/>
</dbReference>
<comment type="caution">
    <text evidence="8">The sequence shown here is derived from an EMBL/GenBank/DDBJ whole genome shotgun (WGS) entry which is preliminary data.</text>
</comment>
<feature type="transmembrane region" description="Helical" evidence="7">
    <location>
        <begin position="443"/>
        <end position="461"/>
    </location>
</feature>
<feature type="transmembrane region" description="Helical" evidence="7">
    <location>
        <begin position="143"/>
        <end position="161"/>
    </location>
</feature>
<feature type="transmembrane region" description="Helical" evidence="7">
    <location>
        <begin position="623"/>
        <end position="646"/>
    </location>
</feature>
<evidence type="ECO:0000256" key="3">
    <source>
        <dbReference type="ARBA" id="ARBA00022692"/>
    </source>
</evidence>
<dbReference type="EMBL" id="ASSO01000011">
    <property type="protein sequence ID" value="EOS06292.1"/>
    <property type="molecule type" value="Genomic_DNA"/>
</dbReference>
<evidence type="ECO:0000256" key="2">
    <source>
        <dbReference type="ARBA" id="ARBA00022475"/>
    </source>
</evidence>
<feature type="coiled-coil region" evidence="6">
    <location>
        <begin position="572"/>
        <end position="599"/>
    </location>
</feature>
<feature type="transmembrane region" description="Helical" evidence="7">
    <location>
        <begin position="418"/>
        <end position="436"/>
    </location>
</feature>
<reference evidence="8 9" key="1">
    <citation type="submission" date="2013-04" db="EMBL/GenBank/DDBJ databases">
        <title>The Genome Sequence of Bacteroides uniformis dnLKV2.</title>
        <authorList>
            <consortium name="The Broad Institute Genomics Platform"/>
            <consortium name="The Broad Institute Genome Sequencing Center for Infectious Disease"/>
            <person name="Earl A."/>
            <person name="Xavier R."/>
            <person name="Kuhn K."/>
            <person name="Stappenbeck T."/>
            <person name="Walker B."/>
            <person name="Young S."/>
            <person name="Zeng Q."/>
            <person name="Gargeya S."/>
            <person name="Fitzgerald M."/>
            <person name="Haas B."/>
            <person name="Abouelleil A."/>
            <person name="Allen A.W."/>
            <person name="Alvarado L."/>
            <person name="Arachchi H.M."/>
            <person name="Berlin A.M."/>
            <person name="Chapman S.B."/>
            <person name="Gainer-Dewar J."/>
            <person name="Goldberg J."/>
            <person name="Griggs A."/>
            <person name="Gujja S."/>
            <person name="Hansen M."/>
            <person name="Howarth C."/>
            <person name="Imamovic A."/>
            <person name="Ireland A."/>
            <person name="Larimer J."/>
            <person name="McCowan C."/>
            <person name="Murphy C."/>
            <person name="Pearson M."/>
            <person name="Poon T.W."/>
            <person name="Priest M."/>
            <person name="Roberts A."/>
            <person name="Saif S."/>
            <person name="Shea T."/>
            <person name="Sisk P."/>
            <person name="Sykes S."/>
            <person name="Wortman J."/>
            <person name="Nusbaum C."/>
            <person name="Birren B."/>
        </authorList>
    </citation>
    <scope>NUCLEOTIDE SEQUENCE [LARGE SCALE GENOMIC DNA]</scope>
    <source>
        <strain evidence="9">dnLKV2</strain>
    </source>
</reference>
<evidence type="ECO:0000313" key="8">
    <source>
        <dbReference type="EMBL" id="EOS06292.1"/>
    </source>
</evidence>
<accession>R9HQK5</accession>
<sequence>MGIASGYFAKNLWFLVNFRLKISRTPFFCTTFVLSLHETSKMLRIKKLDIFVLKSFCMLFMGTFFICLFIFMMQFLWRYVDEMVGKGLEMTVLAQFFFYSALSLVPASLPLAILLAALITFGNFGERFELLAMKAAGISLLKIMRPLIIFICFICCVSFYFQNVIGPKAQTKLWTLLISMKQKSPEVDIPEGVFYDEIDGYNLYVKHKNRKTGMLYDVLIYNFEKGFENAQIIKSDSGRLEMTADKQHLYLHLYSGEQFENLKSQNMNQRNVPYRRETFREKHAIIEFNSDFNMVDAGIMSNQSNSKDMRMLQADIDSMKLQNDSVGRGYYKEAMAGTYKVTASLSKEDTLKIEKAYLGEYNVDSLYNVATLMQKQKVISTAVSRAESAGSDWSFKSFNISQTESSLRRHMTSWHEKLTLSLACLIFFFIGAPLGGIIRKGGLGMPVVVSVLIFIIYYIINNTGYKMARDGQWVVWMGMWTSTAVLAPLGAFLTYKSNNDSVVLNADAYINWFKKVVGIRSVRHLFRKEVIIHDPDYTRIPEELKALSVDCREYADRKGLKRAPNYFKLWMTDSQDEAVEDINERLESLIDEMSNTRSVTLLTALNTYPVIPVHAHVRPFRNYWLNLLCGIVFPIGLFFYFRIWAFRIRLNKDMERIIKTNEDVIGIIERDQNK</sequence>
<feature type="transmembrane region" description="Helical" evidence="7">
    <location>
        <begin position="97"/>
        <end position="122"/>
    </location>
</feature>
<dbReference type="HOGENOM" id="CLU_028799_6_0_10"/>
<evidence type="ECO:0000256" key="5">
    <source>
        <dbReference type="ARBA" id="ARBA00023136"/>
    </source>
</evidence>
<evidence type="ECO:0000256" key="6">
    <source>
        <dbReference type="SAM" id="Coils"/>
    </source>
</evidence>
<dbReference type="AlphaFoldDB" id="R9HQK5"/>
<dbReference type="GO" id="GO:0043190">
    <property type="term" value="C:ATP-binding cassette (ABC) transporter complex"/>
    <property type="evidence" value="ECO:0007669"/>
    <property type="project" value="TreeGrafter"/>
</dbReference>